<accession>A0ABT5BEU5</accession>
<evidence type="ECO:0000256" key="2">
    <source>
        <dbReference type="SAM" id="SignalP"/>
    </source>
</evidence>
<gene>
    <name evidence="3" type="ORF">POL58_33245</name>
</gene>
<evidence type="ECO:0000256" key="1">
    <source>
        <dbReference type="SAM" id="MobiDB-lite"/>
    </source>
</evidence>
<evidence type="ECO:0000313" key="3">
    <source>
        <dbReference type="EMBL" id="MDC0672665.1"/>
    </source>
</evidence>
<organism evidence="3 4">
    <name type="scientific">Nannocystis radixulma</name>
    <dbReference type="NCBI Taxonomy" id="2995305"/>
    <lineage>
        <taxon>Bacteria</taxon>
        <taxon>Pseudomonadati</taxon>
        <taxon>Myxococcota</taxon>
        <taxon>Polyangia</taxon>
        <taxon>Nannocystales</taxon>
        <taxon>Nannocystaceae</taxon>
        <taxon>Nannocystis</taxon>
    </lineage>
</organism>
<dbReference type="Proteomes" id="UP001217838">
    <property type="component" value="Unassembled WGS sequence"/>
</dbReference>
<sequence length="105" mass="11272">MRIALLPVLLLLACAGSSDGSSREPSSHTTYPPKMIEGETVDANGKPLDSEIRQCLEKTQAVDSAISNAISGEKSSVDTTESDFQTCWCKSKGYRGLRMNGSCLE</sequence>
<dbReference type="RefSeq" id="WP_267686029.1">
    <property type="nucleotide sequence ID" value="NZ_JAQNDN010000019.1"/>
</dbReference>
<keyword evidence="4" id="KW-1185">Reference proteome</keyword>
<dbReference type="EMBL" id="JAQNDN010000019">
    <property type="protein sequence ID" value="MDC0672665.1"/>
    <property type="molecule type" value="Genomic_DNA"/>
</dbReference>
<feature type="region of interest" description="Disordered" evidence="1">
    <location>
        <begin position="16"/>
        <end position="40"/>
    </location>
</feature>
<keyword evidence="2" id="KW-0732">Signal</keyword>
<evidence type="ECO:0000313" key="4">
    <source>
        <dbReference type="Proteomes" id="UP001217838"/>
    </source>
</evidence>
<protein>
    <recommendedName>
        <fullName evidence="5">Secreted protein</fullName>
    </recommendedName>
</protein>
<comment type="caution">
    <text evidence="3">The sequence shown here is derived from an EMBL/GenBank/DDBJ whole genome shotgun (WGS) entry which is preliminary data.</text>
</comment>
<evidence type="ECO:0008006" key="5">
    <source>
        <dbReference type="Google" id="ProtNLM"/>
    </source>
</evidence>
<feature type="chain" id="PRO_5046193001" description="Secreted protein" evidence="2">
    <location>
        <begin position="21"/>
        <end position="105"/>
    </location>
</feature>
<feature type="signal peptide" evidence="2">
    <location>
        <begin position="1"/>
        <end position="20"/>
    </location>
</feature>
<proteinExistence type="predicted"/>
<name>A0ABT5BEU5_9BACT</name>
<reference evidence="3 4" key="1">
    <citation type="submission" date="2022-11" db="EMBL/GenBank/DDBJ databases">
        <title>Minimal conservation of predation-associated metabolite biosynthetic gene clusters underscores biosynthetic potential of Myxococcota including descriptions for ten novel species: Archangium lansinium sp. nov., Myxococcus landrumus sp. nov., Nannocystis bai.</title>
        <authorList>
            <person name="Ahearne A."/>
            <person name="Stevens C."/>
            <person name="Dowd S."/>
        </authorList>
    </citation>
    <scope>NUCLEOTIDE SEQUENCE [LARGE SCALE GENOMIC DNA]</scope>
    <source>
        <strain evidence="3 4">NCELM</strain>
    </source>
</reference>